<dbReference type="GO" id="GO:0005737">
    <property type="term" value="C:cytoplasm"/>
    <property type="evidence" value="ECO:0007669"/>
    <property type="project" value="TreeGrafter"/>
</dbReference>
<feature type="region of interest" description="Disordered" evidence="3">
    <location>
        <begin position="1"/>
        <end position="32"/>
    </location>
</feature>
<proteinExistence type="predicted"/>
<dbReference type="EMBL" id="LT635765">
    <property type="protein sequence ID" value="SGZ52510.1"/>
    <property type="molecule type" value="Genomic_DNA"/>
</dbReference>
<organism evidence="4 5">
    <name type="scientific">Sungouiella intermedia</name>
    <dbReference type="NCBI Taxonomy" id="45354"/>
    <lineage>
        <taxon>Eukaryota</taxon>
        <taxon>Fungi</taxon>
        <taxon>Dikarya</taxon>
        <taxon>Ascomycota</taxon>
        <taxon>Saccharomycotina</taxon>
        <taxon>Pichiomycetes</taxon>
        <taxon>Metschnikowiaceae</taxon>
        <taxon>Sungouiella</taxon>
    </lineage>
</organism>
<dbReference type="InterPro" id="IPR050216">
    <property type="entry name" value="LRR_domain-containing"/>
</dbReference>
<keyword evidence="1" id="KW-0433">Leucine-rich repeat</keyword>
<keyword evidence="2" id="KW-0677">Repeat</keyword>
<dbReference type="SMART" id="SM00369">
    <property type="entry name" value="LRR_TYP"/>
    <property type="match status" value="2"/>
</dbReference>
<dbReference type="PANTHER" id="PTHR48051:SF54">
    <property type="entry name" value="LEUCINE-RICH REPEAT-CONTAINING PROTEIN"/>
    <property type="match status" value="1"/>
</dbReference>
<dbReference type="SUPFAM" id="SSF52058">
    <property type="entry name" value="L domain-like"/>
    <property type="match status" value="1"/>
</dbReference>
<dbReference type="AlphaFoldDB" id="A0A1L0DJD8"/>
<feature type="compositionally biased region" description="Polar residues" evidence="3">
    <location>
        <begin position="12"/>
        <end position="24"/>
    </location>
</feature>
<name>A0A1L0DJD8_9ASCO</name>
<accession>A0A1L0DJD8</accession>
<evidence type="ECO:0000313" key="4">
    <source>
        <dbReference type="EMBL" id="SGZ52510.1"/>
    </source>
</evidence>
<dbReference type="PANTHER" id="PTHR48051">
    <property type="match status" value="1"/>
</dbReference>
<reference evidence="4 5" key="1">
    <citation type="submission" date="2016-10" db="EMBL/GenBank/DDBJ databases">
        <authorList>
            <person name="de Groot N.N."/>
        </authorList>
    </citation>
    <scope>NUCLEOTIDE SEQUENCE [LARGE SCALE GENOMIC DNA]</scope>
    <source>
        <strain evidence="4 5">PYCC 4715</strain>
    </source>
</reference>
<sequence>MEKNNPLLPFAFSTSAANERTALNTDPRERHVIDENAESMYHTRGKQKKVPAPFLASMPSMKRHAGESFNEKDDVKKRDFGSFPLHGLTHPPIDTDPDDSQSHGLPSSPPVLPHMSEYDLSTSNYNMPDSPVDTYNVVGELTTSPVKRPARATGNQSSEADFGIDPFNRFKTSSYIQCPSTDADMEDANTLTGSGDAKARDLILQAFEDVSPSVSLEGMGLTEIPEQVKDLENLVIFDPERSTQVLHQLYLTNNRLHSINPALFKFTKLNVLSLRHNKIDHIPGALCNLKNLVDLNISSNRLVYLPAQILELPQLATFRAGPNPFEAVHANAIEIVDTVGSCQDPCLRYISRIKYFQKKGMVPTLKTLCLDAVARYDVTYRETKSWKKTMPKVLHPFIAKAILKRNYEEHCNECNVFVVEPYAEVVEWWDILANKEVPIKREFCSGKCTLRYWRRHEQDYANN</sequence>
<protein>
    <submittedName>
        <fullName evidence="4">CIC11C00000002187</fullName>
    </submittedName>
</protein>
<dbReference type="PROSITE" id="PS51450">
    <property type="entry name" value="LRR"/>
    <property type="match status" value="1"/>
</dbReference>
<evidence type="ECO:0000256" key="1">
    <source>
        <dbReference type="ARBA" id="ARBA00022614"/>
    </source>
</evidence>
<dbReference type="InterPro" id="IPR032675">
    <property type="entry name" value="LRR_dom_sf"/>
</dbReference>
<dbReference type="InterPro" id="IPR003591">
    <property type="entry name" value="Leu-rich_rpt_typical-subtyp"/>
</dbReference>
<dbReference type="InterPro" id="IPR001611">
    <property type="entry name" value="Leu-rich_rpt"/>
</dbReference>
<dbReference type="Proteomes" id="UP000182259">
    <property type="component" value="Chromosome II"/>
</dbReference>
<dbReference type="Pfam" id="PF13855">
    <property type="entry name" value="LRR_8"/>
    <property type="match status" value="1"/>
</dbReference>
<gene>
    <name evidence="4" type="ORF">SAMEA4029009_CIC11G00000002187</name>
</gene>
<feature type="region of interest" description="Disordered" evidence="3">
    <location>
        <begin position="62"/>
        <end position="117"/>
    </location>
</feature>
<evidence type="ECO:0000256" key="2">
    <source>
        <dbReference type="ARBA" id="ARBA00022737"/>
    </source>
</evidence>
<feature type="compositionally biased region" description="Basic and acidic residues" evidence="3">
    <location>
        <begin position="64"/>
        <end position="80"/>
    </location>
</feature>
<evidence type="ECO:0000313" key="5">
    <source>
        <dbReference type="Proteomes" id="UP000182259"/>
    </source>
</evidence>
<evidence type="ECO:0000256" key="3">
    <source>
        <dbReference type="SAM" id="MobiDB-lite"/>
    </source>
</evidence>
<dbReference type="Gene3D" id="3.80.10.10">
    <property type="entry name" value="Ribonuclease Inhibitor"/>
    <property type="match status" value="1"/>
</dbReference>